<feature type="compositionally biased region" description="Acidic residues" evidence="1">
    <location>
        <begin position="253"/>
        <end position="269"/>
    </location>
</feature>
<dbReference type="Proteomes" id="UP001412067">
    <property type="component" value="Unassembled WGS sequence"/>
</dbReference>
<organism evidence="3 4">
    <name type="scientific">Platanthera guangdongensis</name>
    <dbReference type="NCBI Taxonomy" id="2320717"/>
    <lineage>
        <taxon>Eukaryota</taxon>
        <taxon>Viridiplantae</taxon>
        <taxon>Streptophyta</taxon>
        <taxon>Embryophyta</taxon>
        <taxon>Tracheophyta</taxon>
        <taxon>Spermatophyta</taxon>
        <taxon>Magnoliopsida</taxon>
        <taxon>Liliopsida</taxon>
        <taxon>Asparagales</taxon>
        <taxon>Orchidaceae</taxon>
        <taxon>Orchidoideae</taxon>
        <taxon>Orchideae</taxon>
        <taxon>Orchidinae</taxon>
        <taxon>Platanthera</taxon>
    </lineage>
</organism>
<feature type="region of interest" description="Disordered" evidence="1">
    <location>
        <begin position="250"/>
        <end position="269"/>
    </location>
</feature>
<keyword evidence="4" id="KW-1185">Reference proteome</keyword>
<feature type="region of interest" description="Disordered" evidence="1">
    <location>
        <begin position="1"/>
        <end position="29"/>
    </location>
</feature>
<dbReference type="EMBL" id="JBBWWR010000009">
    <property type="protein sequence ID" value="KAK8961592.1"/>
    <property type="molecule type" value="Genomic_DNA"/>
</dbReference>
<reference evidence="3 4" key="1">
    <citation type="journal article" date="2022" name="Nat. Plants">
        <title>Genomes of leafy and leafless Platanthera orchids illuminate the evolution of mycoheterotrophy.</title>
        <authorList>
            <person name="Li M.H."/>
            <person name="Liu K.W."/>
            <person name="Li Z."/>
            <person name="Lu H.C."/>
            <person name="Ye Q.L."/>
            <person name="Zhang D."/>
            <person name="Wang J.Y."/>
            <person name="Li Y.F."/>
            <person name="Zhong Z.M."/>
            <person name="Liu X."/>
            <person name="Yu X."/>
            <person name="Liu D.K."/>
            <person name="Tu X.D."/>
            <person name="Liu B."/>
            <person name="Hao Y."/>
            <person name="Liao X.Y."/>
            <person name="Jiang Y.T."/>
            <person name="Sun W.H."/>
            <person name="Chen J."/>
            <person name="Chen Y.Q."/>
            <person name="Ai Y."/>
            <person name="Zhai J.W."/>
            <person name="Wu S.S."/>
            <person name="Zhou Z."/>
            <person name="Hsiao Y.Y."/>
            <person name="Wu W.L."/>
            <person name="Chen Y.Y."/>
            <person name="Lin Y.F."/>
            <person name="Hsu J.L."/>
            <person name="Li C.Y."/>
            <person name="Wang Z.W."/>
            <person name="Zhao X."/>
            <person name="Zhong W.Y."/>
            <person name="Ma X.K."/>
            <person name="Ma L."/>
            <person name="Huang J."/>
            <person name="Chen G.Z."/>
            <person name="Huang M.Z."/>
            <person name="Huang L."/>
            <person name="Peng D.H."/>
            <person name="Luo Y.B."/>
            <person name="Zou S.Q."/>
            <person name="Chen S.P."/>
            <person name="Lan S."/>
            <person name="Tsai W.C."/>
            <person name="Van de Peer Y."/>
            <person name="Liu Z.J."/>
        </authorList>
    </citation>
    <scope>NUCLEOTIDE SEQUENCE [LARGE SCALE GENOMIC DNA]</scope>
    <source>
        <strain evidence="3">Lor288</strain>
    </source>
</reference>
<keyword evidence="2" id="KW-1133">Transmembrane helix</keyword>
<name>A0ABR2MBP4_9ASPA</name>
<protein>
    <submittedName>
        <fullName evidence="3">Uncharacterized protein</fullName>
    </submittedName>
</protein>
<dbReference type="PANTHER" id="PTHR34775">
    <property type="entry name" value="TRANSMEMBRANE PROTEIN"/>
    <property type="match status" value="1"/>
</dbReference>
<evidence type="ECO:0000256" key="1">
    <source>
        <dbReference type="SAM" id="MobiDB-lite"/>
    </source>
</evidence>
<keyword evidence="2" id="KW-0472">Membrane</keyword>
<accession>A0ABR2MBP4</accession>
<gene>
    <name evidence="3" type="ORF">KSP40_PGU021991</name>
</gene>
<dbReference type="PANTHER" id="PTHR34775:SF4">
    <property type="entry name" value="TRANSMEMBRANE PROTEIN"/>
    <property type="match status" value="1"/>
</dbReference>
<feature type="region of interest" description="Disordered" evidence="1">
    <location>
        <begin position="154"/>
        <end position="178"/>
    </location>
</feature>
<feature type="compositionally biased region" description="Basic and acidic residues" evidence="1">
    <location>
        <begin position="154"/>
        <end position="164"/>
    </location>
</feature>
<sequence length="599" mass="66863">MAAARSPSPNPSRPTNLNPNTLESSGGLQKSGSFNLCKSGGVSGNRIIFLPSLMVSFSPPLLQSFLDDLNLFVEISQRKFPSPRASFEQKENEKEINCFKQDRTRSNPFKGMKSFMAPTISASSKISATPRKKILAERNHLVRESTENNIVSAERVKEESDSEKNSAQNRSRKLDFSTSLKDHHHHLVITDSHSSEIGPQDADPLLPPYDPMKNYLSPRPQFLHYKPNPRIEQHQELKEDFLRSDNARRLEDSFSDSEDSENCSGTVEDEAVSEEIHVSKSKPGVIRRSKLISFVLALTVVSFCIPLTDSPVLTPLKMKDQPFAGLQALPFLTALQDIHFYDYLDVASRNLQRLSTGMRQLSINSIEFLTSFGYFSKELDMPHSLNMTISSSMIQNADLGFCYNSDLNSAQKENIVNGQIDGDDREIEHQLDTTEAEAMTVESQILNFNGYVAVLLNLLSELQAFIAGKKILILAVAGIISAASLTFLLIKKLLSVPASDNKNTSTTKTEAVDSAINGDVYCGQRGFMEMGRREKDYHRQVTPSPENMQRRDSGVSSSFSYGSFTSFEKRSLKKGFNEDEVVTPVRRSSRIRNQVCSST</sequence>
<feature type="compositionally biased region" description="Low complexity" evidence="1">
    <location>
        <begin position="13"/>
        <end position="22"/>
    </location>
</feature>
<comment type="caution">
    <text evidence="3">The sequence shown here is derived from an EMBL/GenBank/DDBJ whole genome shotgun (WGS) entry which is preliminary data.</text>
</comment>
<feature type="region of interest" description="Disordered" evidence="1">
    <location>
        <begin position="537"/>
        <end position="556"/>
    </location>
</feature>
<evidence type="ECO:0000313" key="3">
    <source>
        <dbReference type="EMBL" id="KAK8961592.1"/>
    </source>
</evidence>
<evidence type="ECO:0000313" key="4">
    <source>
        <dbReference type="Proteomes" id="UP001412067"/>
    </source>
</evidence>
<feature type="transmembrane region" description="Helical" evidence="2">
    <location>
        <begin position="471"/>
        <end position="490"/>
    </location>
</feature>
<evidence type="ECO:0000256" key="2">
    <source>
        <dbReference type="SAM" id="Phobius"/>
    </source>
</evidence>
<proteinExistence type="predicted"/>
<keyword evidence="2" id="KW-0812">Transmembrane</keyword>